<sequence>MHPGFFNHLLLISQFELKRFFATRKGLLSLLTFAVVWYFILLYPLRFAADMVVQGKGFMEGSSFFDFIGLSSLQHWSIAEFAVYWHFALFIFPMLSITLAADQTCSDRERGTLRFITLRSSRDSVFFGRFAGVMIIQALLISATALTTLGLVLYRDATLLSSALPNLLAITVSVVLAVLPFTAMMAALSAKVKSVRQATLWAILIWTFLAGILSILAYYLPALAFFKCLIPGYQLSDLTELSEWQTLQLAYIPLLQSLVLLAVGRWIMARQAL</sequence>
<evidence type="ECO:0000313" key="3">
    <source>
        <dbReference type="Proteomes" id="UP000195442"/>
    </source>
</evidence>
<dbReference type="OrthoDB" id="6398332at2"/>
<feature type="transmembrane region" description="Helical" evidence="1">
    <location>
        <begin position="27"/>
        <end position="45"/>
    </location>
</feature>
<gene>
    <name evidence="2" type="ORF">CRENPOLYSF2_1240015</name>
</gene>
<evidence type="ECO:0008006" key="4">
    <source>
        <dbReference type="Google" id="ProtNLM"/>
    </source>
</evidence>
<proteinExistence type="predicted"/>
<dbReference type="GO" id="GO:0140359">
    <property type="term" value="F:ABC-type transporter activity"/>
    <property type="evidence" value="ECO:0007669"/>
    <property type="project" value="InterPro"/>
</dbReference>
<feature type="transmembrane region" description="Helical" evidence="1">
    <location>
        <begin position="83"/>
        <end position="105"/>
    </location>
</feature>
<feature type="transmembrane region" description="Helical" evidence="1">
    <location>
        <begin position="166"/>
        <end position="188"/>
    </location>
</feature>
<evidence type="ECO:0000313" key="2">
    <source>
        <dbReference type="EMBL" id="SJM89637.1"/>
    </source>
</evidence>
<organism evidence="2 3">
    <name type="scientific">Crenothrix polyspora</name>
    <dbReference type="NCBI Taxonomy" id="360316"/>
    <lineage>
        <taxon>Bacteria</taxon>
        <taxon>Pseudomonadati</taxon>
        <taxon>Pseudomonadota</taxon>
        <taxon>Gammaproteobacteria</taxon>
        <taxon>Methylococcales</taxon>
        <taxon>Crenotrichaceae</taxon>
        <taxon>Crenothrix</taxon>
    </lineage>
</organism>
<keyword evidence="1" id="KW-0472">Membrane</keyword>
<keyword evidence="1" id="KW-1133">Transmembrane helix</keyword>
<keyword evidence="3" id="KW-1185">Reference proteome</keyword>
<dbReference type="GO" id="GO:0005886">
    <property type="term" value="C:plasma membrane"/>
    <property type="evidence" value="ECO:0007669"/>
    <property type="project" value="UniProtKB-SubCell"/>
</dbReference>
<evidence type="ECO:0000256" key="1">
    <source>
        <dbReference type="SAM" id="Phobius"/>
    </source>
</evidence>
<protein>
    <recommendedName>
        <fullName evidence="4">ABC-2 family transporter protein</fullName>
    </recommendedName>
</protein>
<feature type="transmembrane region" description="Helical" evidence="1">
    <location>
        <begin position="200"/>
        <end position="226"/>
    </location>
</feature>
<dbReference type="Pfam" id="PF12679">
    <property type="entry name" value="ABC2_membrane_2"/>
    <property type="match status" value="1"/>
</dbReference>
<dbReference type="PANTHER" id="PTHR43471">
    <property type="entry name" value="ABC TRANSPORTER PERMEASE"/>
    <property type="match status" value="1"/>
</dbReference>
<dbReference type="Proteomes" id="UP000195442">
    <property type="component" value="Unassembled WGS sequence"/>
</dbReference>
<reference evidence="3" key="1">
    <citation type="submission" date="2017-02" db="EMBL/GenBank/DDBJ databases">
        <authorList>
            <person name="Daims H."/>
        </authorList>
    </citation>
    <scope>NUCLEOTIDE SEQUENCE [LARGE SCALE GENOMIC DNA]</scope>
</reference>
<keyword evidence="1" id="KW-0812">Transmembrane</keyword>
<feature type="transmembrane region" description="Helical" evidence="1">
    <location>
        <begin position="126"/>
        <end position="154"/>
    </location>
</feature>
<dbReference type="AlphaFoldDB" id="A0A1R4H061"/>
<dbReference type="RefSeq" id="WP_087145722.1">
    <property type="nucleotide sequence ID" value="NZ_FUKJ01000029.1"/>
</dbReference>
<accession>A0A1R4H061</accession>
<feature type="transmembrane region" description="Helical" evidence="1">
    <location>
        <begin position="246"/>
        <end position="268"/>
    </location>
</feature>
<dbReference type="EMBL" id="FUKJ01000029">
    <property type="protein sequence ID" value="SJM89637.1"/>
    <property type="molecule type" value="Genomic_DNA"/>
</dbReference>
<name>A0A1R4H061_9GAMM</name>